<comment type="caution">
    <text evidence="1">The sequence shown here is derived from an EMBL/GenBank/DDBJ whole genome shotgun (WGS) entry which is preliminary data.</text>
</comment>
<sequence length="81" mass="9510">MTKKSNTESDLNIEDKKKLSSQELKNDMTEELVQELEKISIVIPVLMSIEIVENTQKLKRYPLDKRRNSRKHTLGLNKLEK</sequence>
<reference evidence="1" key="1">
    <citation type="submission" date="2021-06" db="EMBL/GenBank/DDBJ databases">
        <authorList>
            <person name="Kallberg Y."/>
            <person name="Tangrot J."/>
            <person name="Rosling A."/>
        </authorList>
    </citation>
    <scope>NUCLEOTIDE SEQUENCE</scope>
    <source>
        <strain evidence="1">IL203A</strain>
    </source>
</reference>
<protein>
    <submittedName>
        <fullName evidence="1">14091_t:CDS:1</fullName>
    </submittedName>
</protein>
<organism evidence="1 2">
    <name type="scientific">Dentiscutata heterogama</name>
    <dbReference type="NCBI Taxonomy" id="1316150"/>
    <lineage>
        <taxon>Eukaryota</taxon>
        <taxon>Fungi</taxon>
        <taxon>Fungi incertae sedis</taxon>
        <taxon>Mucoromycota</taxon>
        <taxon>Glomeromycotina</taxon>
        <taxon>Glomeromycetes</taxon>
        <taxon>Diversisporales</taxon>
        <taxon>Gigasporaceae</taxon>
        <taxon>Dentiscutata</taxon>
    </lineage>
</organism>
<keyword evidence="2" id="KW-1185">Reference proteome</keyword>
<gene>
    <name evidence="1" type="ORF">DHETER_LOCUS2637</name>
</gene>
<evidence type="ECO:0000313" key="1">
    <source>
        <dbReference type="EMBL" id="CAG8492868.1"/>
    </source>
</evidence>
<dbReference type="Proteomes" id="UP000789702">
    <property type="component" value="Unassembled WGS sequence"/>
</dbReference>
<accession>A0ACA9KW89</accession>
<dbReference type="EMBL" id="CAJVPU010001986">
    <property type="protein sequence ID" value="CAG8492868.1"/>
    <property type="molecule type" value="Genomic_DNA"/>
</dbReference>
<evidence type="ECO:0000313" key="2">
    <source>
        <dbReference type="Proteomes" id="UP000789702"/>
    </source>
</evidence>
<proteinExistence type="predicted"/>
<name>A0ACA9KW89_9GLOM</name>